<dbReference type="CDD" id="cd00712">
    <property type="entry name" value="AsnB"/>
    <property type="match status" value="1"/>
</dbReference>
<proteinExistence type="inferred from homology"/>
<feature type="binding site" evidence="9">
    <location>
        <position position="301"/>
    </location>
    <ligand>
        <name>ATP</name>
        <dbReference type="ChEBI" id="CHEBI:30616"/>
    </ligand>
</feature>
<dbReference type="InterPro" id="IPR001962">
    <property type="entry name" value="Asn_synthase"/>
</dbReference>
<dbReference type="EMBL" id="FTOA01000004">
    <property type="protein sequence ID" value="SIS84134.1"/>
    <property type="molecule type" value="Genomic_DNA"/>
</dbReference>
<dbReference type="PANTHER" id="PTHR43284">
    <property type="entry name" value="ASPARAGINE SYNTHETASE (GLUTAMINE-HYDROLYZING)"/>
    <property type="match status" value="1"/>
</dbReference>
<dbReference type="RefSeq" id="WP_076400516.1">
    <property type="nucleotide sequence ID" value="NZ_FTOA01000004.1"/>
</dbReference>
<dbReference type="STRING" id="80876.SAMN05421779_10452"/>
<dbReference type="InterPro" id="IPR033738">
    <property type="entry name" value="AsnB_N"/>
</dbReference>
<gene>
    <name evidence="12" type="ORF">SAMN05421779_10452</name>
</gene>
<feature type="active site" description="For GATase activity" evidence="8">
    <location>
        <position position="2"/>
    </location>
</feature>
<dbReference type="PROSITE" id="PS51278">
    <property type="entry name" value="GATASE_TYPE_2"/>
    <property type="match status" value="1"/>
</dbReference>
<protein>
    <recommendedName>
        <fullName evidence="3">asparagine synthase (glutamine-hydrolyzing)</fullName>
        <ecNumber evidence="3">6.3.5.4</ecNumber>
    </recommendedName>
</protein>
<keyword evidence="8" id="KW-0028">Amino-acid biosynthesis</keyword>
<dbReference type="PIRSF" id="PIRSF001589">
    <property type="entry name" value="Asn_synthetase_glu-h"/>
    <property type="match status" value="1"/>
</dbReference>
<dbReference type="CDD" id="cd01991">
    <property type="entry name" value="Asn_synthase_B_C"/>
    <property type="match status" value="1"/>
</dbReference>
<evidence type="ECO:0000256" key="10">
    <source>
        <dbReference type="PIRSR" id="PIRSR001589-3"/>
    </source>
</evidence>
<dbReference type="Gene3D" id="3.40.50.620">
    <property type="entry name" value="HUPs"/>
    <property type="match status" value="1"/>
</dbReference>
<accession>A0A1N7MDH1</accession>
<feature type="binding site" evidence="9">
    <location>
        <begin position="374"/>
        <end position="375"/>
    </location>
    <ligand>
        <name>ATP</name>
        <dbReference type="ChEBI" id="CHEBI:30616"/>
    </ligand>
</feature>
<sequence>MCGIAGFFGPSLPLQQAEALSRRMGDQLLHRGPDAGAIWCDATEGLGLAHRRLSIVDLSPAGAQPMVSHCGRYVLTYNGEVYNSADLRAALAAEGHQPAWHGHSDTETIVEACAVWGVRQTVNRLIGMFAFALWDRHEKILVLVRDRLGIKPLYWGRAGRTVVFGSELKALMAHDDWAPRVNRAALARFLRFGYVQGSDSIYDSVRHVMPGCMVTFSGSDRAPVEAAYWTLGDVIAAGVQAPRLSDAEAIDRLETLLRDAVQRRMVADVPLGAFLSGGIDSSLVALLMQQASDRPVRTFSIGFESADFDESHHAAAVARALGSDHTELRVTDAHARDVVPRLATMFDEPFADSSQIPTYLVSEMTRQHVTVALSGDGGDELFAGYTRYLAGHRLWQRFGGWPLGVRRTLAAGLEAVPPSWWSAAFGVLPVRHRPFAPADRVSKVASLLRSGSLDDVHLALASQWQVPPTADGRDCGFDISERALQAAPSGVPRMQAIDQLSYLADDILTKVDRASMAVALEARVPLLDHRVVEFSWSLPMDQKIRHGQGKWLLRQVLHRHLPETLFDRPKQGFAAPIADWLRGPLREWAESLLDEQRLRDGGALDVRAVRMAWDQHVRGVRNHTQALWTVLMWQQWAEQYKPVW</sequence>
<feature type="domain" description="Glutamine amidotransferase type-2" evidence="11">
    <location>
        <begin position="2"/>
        <end position="219"/>
    </location>
</feature>
<feature type="site" description="Important for beta-aspartyl-AMP intermediate formation" evidence="10">
    <location>
        <position position="376"/>
    </location>
</feature>
<evidence type="ECO:0000256" key="2">
    <source>
        <dbReference type="ARBA" id="ARBA00005752"/>
    </source>
</evidence>
<evidence type="ECO:0000313" key="13">
    <source>
        <dbReference type="Proteomes" id="UP000185678"/>
    </source>
</evidence>
<dbReference type="GO" id="GO:0006529">
    <property type="term" value="P:asparagine biosynthetic process"/>
    <property type="evidence" value="ECO:0007669"/>
    <property type="project" value="UniProtKB-KW"/>
</dbReference>
<comment type="similarity">
    <text evidence="2">Belongs to the asparagine synthetase family.</text>
</comment>
<evidence type="ECO:0000256" key="5">
    <source>
        <dbReference type="ARBA" id="ARBA00022840"/>
    </source>
</evidence>
<dbReference type="InterPro" id="IPR051786">
    <property type="entry name" value="ASN_synthetase/amidase"/>
</dbReference>
<evidence type="ECO:0000259" key="11">
    <source>
        <dbReference type="PROSITE" id="PS51278"/>
    </source>
</evidence>
<evidence type="ECO:0000313" key="12">
    <source>
        <dbReference type="EMBL" id="SIS84134.1"/>
    </source>
</evidence>
<keyword evidence="4 9" id="KW-0547">Nucleotide-binding</keyword>
<dbReference type="Pfam" id="PF00733">
    <property type="entry name" value="Asn_synthase"/>
    <property type="match status" value="1"/>
</dbReference>
<evidence type="ECO:0000256" key="3">
    <source>
        <dbReference type="ARBA" id="ARBA00012737"/>
    </source>
</evidence>
<evidence type="ECO:0000256" key="6">
    <source>
        <dbReference type="ARBA" id="ARBA00022962"/>
    </source>
</evidence>
<dbReference type="GO" id="GO:0005524">
    <property type="term" value="F:ATP binding"/>
    <property type="evidence" value="ECO:0007669"/>
    <property type="project" value="UniProtKB-KW"/>
</dbReference>
<dbReference type="NCBIfam" id="TIGR01536">
    <property type="entry name" value="asn_synth_AEB"/>
    <property type="match status" value="1"/>
</dbReference>
<dbReference type="EC" id="6.3.5.4" evidence="3"/>
<dbReference type="Gene3D" id="3.60.20.10">
    <property type="entry name" value="Glutamine Phosphoribosylpyrophosphate, subunit 1, domain 1"/>
    <property type="match status" value="1"/>
</dbReference>
<dbReference type="InterPro" id="IPR017932">
    <property type="entry name" value="GATase_2_dom"/>
</dbReference>
<evidence type="ECO:0000256" key="4">
    <source>
        <dbReference type="ARBA" id="ARBA00022741"/>
    </source>
</evidence>
<evidence type="ECO:0000256" key="1">
    <source>
        <dbReference type="ARBA" id="ARBA00005187"/>
    </source>
</evidence>
<keyword evidence="6 8" id="KW-0315">Glutamine amidotransferase</keyword>
<dbReference type="SUPFAM" id="SSF56235">
    <property type="entry name" value="N-terminal nucleophile aminohydrolases (Ntn hydrolases)"/>
    <property type="match status" value="1"/>
</dbReference>
<organism evidence="12 13">
    <name type="scientific">Insolitispirillum peregrinum</name>
    <dbReference type="NCBI Taxonomy" id="80876"/>
    <lineage>
        <taxon>Bacteria</taxon>
        <taxon>Pseudomonadati</taxon>
        <taxon>Pseudomonadota</taxon>
        <taxon>Alphaproteobacteria</taxon>
        <taxon>Rhodospirillales</taxon>
        <taxon>Novispirillaceae</taxon>
        <taxon>Insolitispirillum</taxon>
    </lineage>
</organism>
<dbReference type="InterPro" id="IPR014729">
    <property type="entry name" value="Rossmann-like_a/b/a_fold"/>
</dbReference>
<keyword evidence="13" id="KW-1185">Reference proteome</keyword>
<dbReference type="PANTHER" id="PTHR43284:SF1">
    <property type="entry name" value="ASPARAGINE SYNTHETASE"/>
    <property type="match status" value="1"/>
</dbReference>
<dbReference type="InterPro" id="IPR006426">
    <property type="entry name" value="Asn_synth_AEB"/>
</dbReference>
<dbReference type="Proteomes" id="UP000185678">
    <property type="component" value="Unassembled WGS sequence"/>
</dbReference>
<reference evidence="12 13" key="1">
    <citation type="submission" date="2017-01" db="EMBL/GenBank/DDBJ databases">
        <authorList>
            <person name="Mah S.A."/>
            <person name="Swanson W.J."/>
            <person name="Moy G.W."/>
            <person name="Vacquier V.D."/>
        </authorList>
    </citation>
    <scope>NUCLEOTIDE SEQUENCE [LARGE SCALE GENOMIC DNA]</scope>
    <source>
        <strain evidence="12 13">DSM 11589</strain>
    </source>
</reference>
<evidence type="ECO:0000256" key="9">
    <source>
        <dbReference type="PIRSR" id="PIRSR001589-2"/>
    </source>
</evidence>
<evidence type="ECO:0000256" key="7">
    <source>
        <dbReference type="ARBA" id="ARBA00048741"/>
    </source>
</evidence>
<comment type="catalytic activity">
    <reaction evidence="7">
        <text>L-aspartate + L-glutamine + ATP + H2O = L-asparagine + L-glutamate + AMP + diphosphate + H(+)</text>
        <dbReference type="Rhea" id="RHEA:12228"/>
        <dbReference type="ChEBI" id="CHEBI:15377"/>
        <dbReference type="ChEBI" id="CHEBI:15378"/>
        <dbReference type="ChEBI" id="CHEBI:29985"/>
        <dbReference type="ChEBI" id="CHEBI:29991"/>
        <dbReference type="ChEBI" id="CHEBI:30616"/>
        <dbReference type="ChEBI" id="CHEBI:33019"/>
        <dbReference type="ChEBI" id="CHEBI:58048"/>
        <dbReference type="ChEBI" id="CHEBI:58359"/>
        <dbReference type="ChEBI" id="CHEBI:456215"/>
        <dbReference type="EC" id="6.3.5.4"/>
    </reaction>
</comment>
<name>A0A1N7MDH1_9PROT</name>
<feature type="binding site" evidence="9">
    <location>
        <position position="105"/>
    </location>
    <ligand>
        <name>L-glutamine</name>
        <dbReference type="ChEBI" id="CHEBI:58359"/>
    </ligand>
</feature>
<dbReference type="SUPFAM" id="SSF52402">
    <property type="entry name" value="Adenine nucleotide alpha hydrolases-like"/>
    <property type="match status" value="1"/>
</dbReference>
<comment type="pathway">
    <text evidence="1">Amino-acid biosynthesis; L-asparagine biosynthesis; L-asparagine from L-aspartate (L-Gln route): step 1/1.</text>
</comment>
<evidence type="ECO:0000256" key="8">
    <source>
        <dbReference type="PIRSR" id="PIRSR001589-1"/>
    </source>
</evidence>
<dbReference type="AlphaFoldDB" id="A0A1N7MDH1"/>
<dbReference type="GO" id="GO:0004066">
    <property type="term" value="F:asparagine synthase (glutamine-hydrolyzing) activity"/>
    <property type="evidence" value="ECO:0007669"/>
    <property type="project" value="UniProtKB-EC"/>
</dbReference>
<dbReference type="OrthoDB" id="9763290at2"/>
<dbReference type="GO" id="GO:0005829">
    <property type="term" value="C:cytosol"/>
    <property type="evidence" value="ECO:0007669"/>
    <property type="project" value="TreeGrafter"/>
</dbReference>
<keyword evidence="5 9" id="KW-0067">ATP-binding</keyword>
<dbReference type="InterPro" id="IPR029055">
    <property type="entry name" value="Ntn_hydrolases_N"/>
</dbReference>
<dbReference type="Pfam" id="PF13537">
    <property type="entry name" value="GATase_7"/>
    <property type="match status" value="1"/>
</dbReference>
<keyword evidence="8" id="KW-0061">Asparagine biosynthesis</keyword>